<dbReference type="HOGENOM" id="CLU_110592_0_0_9"/>
<keyword evidence="2" id="KW-1185">Reference proteome</keyword>
<sequence>MRSGFLGLVGGPGGQVPWLRFGPGGLSPWLCPWLRFGPGVCPLGSLTRGNGMNEQGHINFQNAIIIEKAKRMLTLKSLKMKAFTWIESLNDQYSINSFTGNHAAYFKLDGFADEPEVYIRFTDAGLDFGYEAVQWNGPIPAPVPGIYTKHSLSWKEVQSLNREEQQDVMLELLLKTINTRKRQYRKCQFCGEKVAKEHRFDNDTCHGCASRQFGVVY</sequence>
<organism evidence="1 2">
    <name type="scientific">Bacillus infantis NRRL B-14911</name>
    <dbReference type="NCBI Taxonomy" id="1367477"/>
    <lineage>
        <taxon>Bacteria</taxon>
        <taxon>Bacillati</taxon>
        <taxon>Bacillota</taxon>
        <taxon>Bacilli</taxon>
        <taxon>Bacillales</taxon>
        <taxon>Bacillaceae</taxon>
        <taxon>Bacillus</taxon>
    </lineage>
</organism>
<evidence type="ECO:0000313" key="1">
    <source>
        <dbReference type="EMBL" id="AGX02856.1"/>
    </source>
</evidence>
<dbReference type="EMBL" id="CP006643">
    <property type="protein sequence ID" value="AGX02856.1"/>
    <property type="molecule type" value="Genomic_DNA"/>
</dbReference>
<dbReference type="PATRIC" id="fig|1367477.3.peg.833"/>
<dbReference type="AlphaFoldDB" id="U5L7Y0"/>
<dbReference type="Proteomes" id="UP000017805">
    <property type="component" value="Chromosome"/>
</dbReference>
<accession>U5L7Y0</accession>
<dbReference type="KEGG" id="bif:N288_04495"/>
<protein>
    <submittedName>
        <fullName evidence="1">Uncharacterized protein</fullName>
    </submittedName>
</protein>
<reference evidence="1 2" key="1">
    <citation type="submission" date="2013-07" db="EMBL/GenBank/DDBJ databases">
        <title>Complete genome sequence of Bacillus infantis NRRL B-14911 that has potential to induce cardiac disease by antigenic mimicry.</title>
        <authorList>
            <person name="Massilamany C."/>
            <person name="Smith T.P.L."/>
            <person name="Loy J.D."/>
            <person name="Barletta R."/>
            <person name="Reddy J."/>
        </authorList>
    </citation>
    <scope>NUCLEOTIDE SEQUENCE [LARGE SCALE GENOMIC DNA]</scope>
    <source>
        <strain evidence="1 2">NRRL B-14911</strain>
    </source>
</reference>
<proteinExistence type="predicted"/>
<name>U5L7Y0_9BACI</name>
<gene>
    <name evidence="1" type="ORF">N288_04495</name>
</gene>
<evidence type="ECO:0000313" key="2">
    <source>
        <dbReference type="Proteomes" id="UP000017805"/>
    </source>
</evidence>